<accession>A0A6A0AB64</accession>
<keyword evidence="2" id="KW-0934">Plastid</keyword>
<sequence length="120" mass="13044">MCGCAAPGERSYQVIDGARGWLRNRVDLHPLLRISARARCAAASDTRTDVAIAEAGFVLGEGRWPQAWTLPLPTAKNTGGYVDWLYLDESLRITRGSKGSLFVHVRDSDDVADAAPQSDD</sequence>
<comment type="subcellular location">
    <subcellularLocation>
        <location evidence="1">Plastid</location>
    </subcellularLocation>
</comment>
<evidence type="ECO:0000256" key="1">
    <source>
        <dbReference type="ARBA" id="ARBA00004474"/>
    </source>
</evidence>
<organism evidence="4 5">
    <name type="scientific">Haematococcus lacustris</name>
    <name type="common">Green alga</name>
    <name type="synonym">Haematococcus pluvialis</name>
    <dbReference type="NCBI Taxonomy" id="44745"/>
    <lineage>
        <taxon>Eukaryota</taxon>
        <taxon>Viridiplantae</taxon>
        <taxon>Chlorophyta</taxon>
        <taxon>core chlorophytes</taxon>
        <taxon>Chlorophyceae</taxon>
        <taxon>CS clade</taxon>
        <taxon>Chlamydomonadales</taxon>
        <taxon>Haematococcaceae</taxon>
        <taxon>Haematococcus</taxon>
    </lineage>
</organism>
<dbReference type="AlphaFoldDB" id="A0A6A0AB64"/>
<evidence type="ECO:0000313" key="5">
    <source>
        <dbReference type="Proteomes" id="UP000485058"/>
    </source>
</evidence>
<dbReference type="InterPro" id="IPR006843">
    <property type="entry name" value="PAP/fibrillin_dom"/>
</dbReference>
<dbReference type="EMBL" id="BLLF01004704">
    <property type="protein sequence ID" value="GFH30099.1"/>
    <property type="molecule type" value="Genomic_DNA"/>
</dbReference>
<protein>
    <recommendedName>
        <fullName evidence="3">Plastid lipid-associated protein/fibrillin conserved domain-containing protein</fullName>
    </recommendedName>
</protein>
<proteinExistence type="predicted"/>
<keyword evidence="5" id="KW-1185">Reference proteome</keyword>
<evidence type="ECO:0000313" key="4">
    <source>
        <dbReference type="EMBL" id="GFH30099.1"/>
    </source>
</evidence>
<reference evidence="4 5" key="1">
    <citation type="submission" date="2020-02" db="EMBL/GenBank/DDBJ databases">
        <title>Draft genome sequence of Haematococcus lacustris strain NIES-144.</title>
        <authorList>
            <person name="Morimoto D."/>
            <person name="Nakagawa S."/>
            <person name="Yoshida T."/>
            <person name="Sawayama S."/>
        </authorList>
    </citation>
    <scope>NUCLEOTIDE SEQUENCE [LARGE SCALE GENOMIC DNA]</scope>
    <source>
        <strain evidence="4 5">NIES-144</strain>
    </source>
</reference>
<evidence type="ECO:0000259" key="3">
    <source>
        <dbReference type="Pfam" id="PF04755"/>
    </source>
</evidence>
<name>A0A6A0AB64_HAELA</name>
<dbReference type="Pfam" id="PF04755">
    <property type="entry name" value="PAP_fibrillin"/>
    <property type="match status" value="1"/>
</dbReference>
<comment type="caution">
    <text evidence="4">The sequence shown here is derived from an EMBL/GenBank/DDBJ whole genome shotgun (WGS) entry which is preliminary data.</text>
</comment>
<gene>
    <name evidence="4" type="ORF">HaLaN_28884</name>
</gene>
<dbReference type="GO" id="GO:0009536">
    <property type="term" value="C:plastid"/>
    <property type="evidence" value="ECO:0007669"/>
    <property type="project" value="UniProtKB-SubCell"/>
</dbReference>
<feature type="domain" description="Plastid lipid-associated protein/fibrillin conserved" evidence="3">
    <location>
        <begin position="12"/>
        <end position="103"/>
    </location>
</feature>
<dbReference type="Proteomes" id="UP000485058">
    <property type="component" value="Unassembled WGS sequence"/>
</dbReference>
<evidence type="ECO:0000256" key="2">
    <source>
        <dbReference type="ARBA" id="ARBA00022640"/>
    </source>
</evidence>